<reference evidence="3" key="1">
    <citation type="submission" date="2011-06" db="EMBL/GenBank/DDBJ databases">
        <authorList>
            <consortium name="US DOE Joint Genome Institute (JGI-PGF)"/>
            <person name="Lucas S."/>
            <person name="Han J."/>
            <person name="Lapidus A."/>
            <person name="Cheng J.-F."/>
            <person name="Goodwin L."/>
            <person name="Pitluck S."/>
            <person name="Peters L."/>
            <person name="Land M.L."/>
            <person name="Hauser L."/>
            <person name="Vogl K."/>
            <person name="Liu Z."/>
            <person name="Overmann J."/>
            <person name="Frigaard N.-U."/>
            <person name="Bryant D.A."/>
            <person name="Woyke T.J."/>
        </authorList>
    </citation>
    <scope>NUCLEOTIDE SEQUENCE [LARGE SCALE GENOMIC DNA]</scope>
    <source>
        <strain evidence="3">970</strain>
    </source>
</reference>
<evidence type="ECO:0000259" key="1">
    <source>
        <dbReference type="PROSITE" id="PS51746"/>
    </source>
</evidence>
<dbReference type="STRING" id="631362.Thi970DRAFT_03229"/>
<dbReference type="InterPro" id="IPR001932">
    <property type="entry name" value="PPM-type_phosphatase-like_dom"/>
</dbReference>
<keyword evidence="3" id="KW-1185">Reference proteome</keyword>
<reference evidence="2 3" key="2">
    <citation type="submission" date="2011-11" db="EMBL/GenBank/DDBJ databases">
        <authorList>
            <consortium name="US DOE Joint Genome Institute"/>
            <person name="Lucas S."/>
            <person name="Han J."/>
            <person name="Lapidus A."/>
            <person name="Cheng J.-F."/>
            <person name="Goodwin L."/>
            <person name="Pitluck S."/>
            <person name="Peters L."/>
            <person name="Ovchinnikova G."/>
            <person name="Zhang X."/>
            <person name="Detter J.C."/>
            <person name="Han C."/>
            <person name="Tapia R."/>
            <person name="Land M."/>
            <person name="Hauser L."/>
            <person name="Kyrpides N."/>
            <person name="Ivanova N."/>
            <person name="Pagani I."/>
            <person name="Vogl K."/>
            <person name="Liu Z."/>
            <person name="Overmann J."/>
            <person name="Frigaard N.-U."/>
            <person name="Bryant D."/>
            <person name="Woyke T."/>
        </authorList>
    </citation>
    <scope>NUCLEOTIDE SEQUENCE [LARGE SCALE GENOMIC DNA]</scope>
    <source>
        <strain evidence="2 3">970</strain>
    </source>
</reference>
<dbReference type="OrthoDB" id="9801841at2"/>
<dbReference type="CDD" id="cd00143">
    <property type="entry name" value="PP2Cc"/>
    <property type="match status" value="1"/>
</dbReference>
<proteinExistence type="predicted"/>
<organism evidence="2 3">
    <name type="scientific">Thiorhodovibrio frisius</name>
    <dbReference type="NCBI Taxonomy" id="631362"/>
    <lineage>
        <taxon>Bacteria</taxon>
        <taxon>Pseudomonadati</taxon>
        <taxon>Pseudomonadota</taxon>
        <taxon>Gammaproteobacteria</taxon>
        <taxon>Chromatiales</taxon>
        <taxon>Chromatiaceae</taxon>
        <taxon>Thiorhodovibrio</taxon>
    </lineage>
</organism>
<dbReference type="SMART" id="SM00332">
    <property type="entry name" value="PP2Cc"/>
    <property type="match status" value="1"/>
</dbReference>
<dbReference type="InterPro" id="IPR036457">
    <property type="entry name" value="PPM-type-like_dom_sf"/>
</dbReference>
<dbReference type="SUPFAM" id="SSF81606">
    <property type="entry name" value="PP2C-like"/>
    <property type="match status" value="1"/>
</dbReference>
<dbReference type="Gene3D" id="3.60.40.10">
    <property type="entry name" value="PPM-type phosphatase domain"/>
    <property type="match status" value="1"/>
</dbReference>
<dbReference type="HOGENOM" id="CLU_1049458_0_0_6"/>
<feature type="domain" description="PPM-type phosphatase" evidence="1">
    <location>
        <begin position="9"/>
        <end position="265"/>
    </location>
</feature>
<dbReference type="PROSITE" id="PS51746">
    <property type="entry name" value="PPM_2"/>
    <property type="match status" value="1"/>
</dbReference>
<gene>
    <name evidence="2" type="ORF">Thi970DRAFT_03229</name>
</gene>
<dbReference type="Pfam" id="PF13672">
    <property type="entry name" value="PP2C_2"/>
    <property type="match status" value="1"/>
</dbReference>
<evidence type="ECO:0000313" key="3">
    <source>
        <dbReference type="Proteomes" id="UP000002964"/>
    </source>
</evidence>
<protein>
    <submittedName>
        <fullName evidence="2">Serine/threonine protein phosphatase</fullName>
    </submittedName>
</protein>
<dbReference type="Proteomes" id="UP000002964">
    <property type="component" value="Unassembled WGS sequence"/>
</dbReference>
<evidence type="ECO:0000313" key="2">
    <source>
        <dbReference type="EMBL" id="EIC19642.1"/>
    </source>
</evidence>
<accession>H8Z675</accession>
<dbReference type="EMBL" id="JH603170">
    <property type="protein sequence ID" value="EIC19642.1"/>
    <property type="molecule type" value="Genomic_DNA"/>
</dbReference>
<dbReference type="AlphaFoldDB" id="H8Z675"/>
<dbReference type="RefSeq" id="WP_009150047.1">
    <property type="nucleotide sequence ID" value="NZ_CP121471.1"/>
</dbReference>
<sequence length="265" mass="29531">MSDQASSRPLHLASLQHCGLVPREQQDALLAAGQVWQANDLAPRHEAFEAETGLCAVADGVAASYKPQLASRALLELLRDAEQDGSEHWQDGWIGPRALRRVIHPRLCRKLSRQPALHASATTLAMLQWRDGHFSTLNVGDSRIYCISADGNWRQLSVDHTYYQSMLERGELQPGEEVGHLYHDLEHMISADETEDDFAIHWQTGRWPEGSTWLLCTDGLHDSLSQSKVEALFDPEASLPELAGRYLHAVLDAGAPDNLSFLLVR</sequence>
<name>H8Z675_9GAMM</name>
<dbReference type="eggNOG" id="COG0631">
    <property type="taxonomic scope" value="Bacteria"/>
</dbReference>